<reference evidence="6 7" key="1">
    <citation type="journal article" date="2019" name="Sci. Data">
        <title>Hybrid genome assembly and annotation of Danionella translucida.</title>
        <authorList>
            <person name="Kadobianskyi M."/>
            <person name="Schulze L."/>
            <person name="Schuelke M."/>
            <person name="Judkewitz B."/>
        </authorList>
    </citation>
    <scope>NUCLEOTIDE SEQUENCE [LARGE SCALE GENOMIC DNA]</scope>
    <source>
        <strain evidence="6 7">Bolton</strain>
    </source>
</reference>
<dbReference type="Pfam" id="PF01167">
    <property type="entry name" value="Tub"/>
    <property type="match status" value="1"/>
</dbReference>
<dbReference type="GO" id="GO:0061512">
    <property type="term" value="P:protein localization to cilium"/>
    <property type="evidence" value="ECO:0007669"/>
    <property type="project" value="TreeGrafter"/>
</dbReference>
<evidence type="ECO:0000313" key="7">
    <source>
        <dbReference type="Proteomes" id="UP000316079"/>
    </source>
</evidence>
<dbReference type="EMBL" id="SRMA01026572">
    <property type="protein sequence ID" value="TRY82194.1"/>
    <property type="molecule type" value="Genomic_DNA"/>
</dbReference>
<dbReference type="InterPro" id="IPR018066">
    <property type="entry name" value="Tubby_C_CS"/>
</dbReference>
<dbReference type="FunFam" id="3.20.90.10:FF:000001">
    <property type="entry name" value="Tubby-like protein"/>
    <property type="match status" value="1"/>
</dbReference>
<feature type="compositionally biased region" description="Basic and acidic residues" evidence="4">
    <location>
        <begin position="21"/>
        <end position="38"/>
    </location>
</feature>
<feature type="region of interest" description="Disordered" evidence="4">
    <location>
        <begin position="136"/>
        <end position="168"/>
    </location>
</feature>
<accession>A0A553PX26</accession>
<dbReference type="Gene3D" id="3.20.90.10">
    <property type="entry name" value="Tubby Protein, Chain A"/>
    <property type="match status" value="1"/>
</dbReference>
<dbReference type="PANTHER" id="PTHR16517">
    <property type="entry name" value="TUBBY-RELATED"/>
    <property type="match status" value="1"/>
</dbReference>
<dbReference type="PRINTS" id="PR01573">
    <property type="entry name" value="SUPERTUBBY"/>
</dbReference>
<dbReference type="GO" id="GO:0005929">
    <property type="term" value="C:cilium"/>
    <property type="evidence" value="ECO:0007669"/>
    <property type="project" value="TreeGrafter"/>
</dbReference>
<dbReference type="AlphaFoldDB" id="A0A553PX26"/>
<name>A0A553PX26_9TELE</name>
<feature type="compositionally biased region" description="Basic residues" evidence="4">
    <location>
        <begin position="39"/>
        <end position="48"/>
    </location>
</feature>
<comment type="similarity">
    <text evidence="2">Belongs to the TUB family.</text>
</comment>
<sequence>MPLQKEILEEVWEEEIHACREEIKAVKKKKTEKEEDKTIKKKSKSAPKMKKDNDENDEDEDVEVTSQKKAKKKTPKENSPVNTKEKKPKAKETKEESVGKGKTAKPSKESVSLFQINGDKPDFIVKKKGKLLDKYKDRNEDTEDSKKKKGKGKKSKKAVLQEERPPSPEVEFEDLEEFVLQPAPQGTTIKCKVTRDKRGMDRGFYPTYYLHLDNEKKVFLLAGRKRKKSATSNYLISIDATDLSRGGDNFIGKLRSNLMGTKFTVFDNGLNPDRALKDMSNARQELGAIIYETNVLGFKGPRKMCVIIPGMDDNNERVPMRSRNDDDSIITRYQNRQMDNLIELHNKTPVWNDDSASYVLNFAGRVTQASVKNFQIVHSKDNSYIVMQFGRVADDAFTLDYNYPMCAVQAFAIALSSFDGKLACE</sequence>
<evidence type="ECO:0000256" key="3">
    <source>
        <dbReference type="ARBA" id="ARBA00022490"/>
    </source>
</evidence>
<evidence type="ECO:0000256" key="2">
    <source>
        <dbReference type="ARBA" id="ARBA00007129"/>
    </source>
</evidence>
<evidence type="ECO:0000256" key="4">
    <source>
        <dbReference type="SAM" id="MobiDB-lite"/>
    </source>
</evidence>
<dbReference type="OrthoDB" id="8775810at2759"/>
<evidence type="ECO:0000313" key="6">
    <source>
        <dbReference type="EMBL" id="TRY82194.1"/>
    </source>
</evidence>
<keyword evidence="7" id="KW-1185">Reference proteome</keyword>
<evidence type="ECO:0000259" key="5">
    <source>
        <dbReference type="Pfam" id="PF01167"/>
    </source>
</evidence>
<dbReference type="InterPro" id="IPR000007">
    <property type="entry name" value="Tubby_C"/>
</dbReference>
<dbReference type="GO" id="GO:0005737">
    <property type="term" value="C:cytoplasm"/>
    <property type="evidence" value="ECO:0007669"/>
    <property type="project" value="UniProtKB-SubCell"/>
</dbReference>
<organism evidence="6 7">
    <name type="scientific">Danionella cerebrum</name>
    <dbReference type="NCBI Taxonomy" id="2873325"/>
    <lineage>
        <taxon>Eukaryota</taxon>
        <taxon>Metazoa</taxon>
        <taxon>Chordata</taxon>
        <taxon>Craniata</taxon>
        <taxon>Vertebrata</taxon>
        <taxon>Euteleostomi</taxon>
        <taxon>Actinopterygii</taxon>
        <taxon>Neopterygii</taxon>
        <taxon>Teleostei</taxon>
        <taxon>Ostariophysi</taxon>
        <taxon>Cypriniformes</taxon>
        <taxon>Danionidae</taxon>
        <taxon>Danioninae</taxon>
        <taxon>Danionella</taxon>
    </lineage>
</organism>
<dbReference type="PROSITE" id="PS01201">
    <property type="entry name" value="TUB_2"/>
    <property type="match status" value="1"/>
</dbReference>
<dbReference type="Proteomes" id="UP000316079">
    <property type="component" value="Unassembled WGS sequence"/>
</dbReference>
<proteinExistence type="inferred from homology"/>
<feature type="compositionally biased region" description="Basic residues" evidence="4">
    <location>
        <begin position="147"/>
        <end position="157"/>
    </location>
</feature>
<feature type="domain" description="Tubby C-terminal" evidence="5">
    <location>
        <begin position="180"/>
        <end position="419"/>
    </location>
</feature>
<dbReference type="GO" id="GO:0051015">
    <property type="term" value="F:actin filament binding"/>
    <property type="evidence" value="ECO:0007669"/>
    <property type="project" value="TreeGrafter"/>
</dbReference>
<feature type="compositionally biased region" description="Acidic residues" evidence="4">
    <location>
        <begin position="54"/>
        <end position="63"/>
    </location>
</feature>
<dbReference type="STRING" id="623744.A0A553PX26"/>
<keyword evidence="3" id="KW-0963">Cytoplasm</keyword>
<dbReference type="SUPFAM" id="SSF54518">
    <property type="entry name" value="Tubby C-terminal domain-like"/>
    <property type="match status" value="1"/>
</dbReference>
<feature type="compositionally biased region" description="Basic and acidic residues" evidence="4">
    <location>
        <begin position="90"/>
        <end position="99"/>
    </location>
</feature>
<dbReference type="PANTHER" id="PTHR16517:SF12">
    <property type="entry name" value="TUBBY-RELATED PROTEIN 1"/>
    <property type="match status" value="1"/>
</dbReference>
<comment type="subcellular location">
    <subcellularLocation>
        <location evidence="1">Cytoplasm</location>
    </subcellularLocation>
</comment>
<gene>
    <name evidence="6" type="ORF">DNTS_000387</name>
</gene>
<evidence type="ECO:0000256" key="1">
    <source>
        <dbReference type="ARBA" id="ARBA00004496"/>
    </source>
</evidence>
<protein>
    <recommendedName>
        <fullName evidence="5">Tubby C-terminal domain-containing protein</fullName>
    </recommendedName>
</protein>
<feature type="region of interest" description="Disordered" evidence="4">
    <location>
        <begin position="21"/>
        <end position="116"/>
    </location>
</feature>
<dbReference type="InterPro" id="IPR025659">
    <property type="entry name" value="Tubby-like_C"/>
</dbReference>
<comment type="caution">
    <text evidence="6">The sequence shown here is derived from an EMBL/GenBank/DDBJ whole genome shotgun (WGS) entry which is preliminary data.</text>
</comment>